<evidence type="ECO:0000256" key="2">
    <source>
        <dbReference type="ARBA" id="ARBA00023002"/>
    </source>
</evidence>
<dbReference type="RefSeq" id="WP_183278408.1">
    <property type="nucleotide sequence ID" value="NZ_BLZR01000001.1"/>
</dbReference>
<evidence type="ECO:0000313" key="5">
    <source>
        <dbReference type="Proteomes" id="UP000580568"/>
    </source>
</evidence>
<evidence type="ECO:0000256" key="1">
    <source>
        <dbReference type="ARBA" id="ARBA00022630"/>
    </source>
</evidence>
<dbReference type="Gene3D" id="3.20.20.70">
    <property type="entry name" value="Aldolase class I"/>
    <property type="match status" value="1"/>
</dbReference>
<keyword evidence="5" id="KW-1185">Reference proteome</keyword>
<organism evidence="4 5">
    <name type="scientific">Clostridium fungisolvens</name>
    <dbReference type="NCBI Taxonomy" id="1604897"/>
    <lineage>
        <taxon>Bacteria</taxon>
        <taxon>Bacillati</taxon>
        <taxon>Bacillota</taxon>
        <taxon>Clostridia</taxon>
        <taxon>Eubacteriales</taxon>
        <taxon>Clostridiaceae</taxon>
        <taxon>Clostridium</taxon>
    </lineage>
</organism>
<dbReference type="Pfam" id="PF00724">
    <property type="entry name" value="Oxidored_FMN"/>
    <property type="match status" value="1"/>
</dbReference>
<feature type="domain" description="NADH:flavin oxidoreductase/NADH oxidase N-terminal" evidence="3">
    <location>
        <begin position="11"/>
        <end position="323"/>
    </location>
</feature>
<dbReference type="InterPro" id="IPR013785">
    <property type="entry name" value="Aldolase_TIM"/>
</dbReference>
<comment type="caution">
    <text evidence="4">The sequence shown here is derived from an EMBL/GenBank/DDBJ whole genome shotgun (WGS) entry which is preliminary data.</text>
</comment>
<keyword evidence="1" id="KW-0285">Flavoprotein</keyword>
<dbReference type="InterPro" id="IPR051799">
    <property type="entry name" value="NADH_flavin_oxidoreductase"/>
</dbReference>
<dbReference type="CDD" id="cd02803">
    <property type="entry name" value="OYE_like_FMN_family"/>
    <property type="match status" value="1"/>
</dbReference>
<protein>
    <submittedName>
        <fullName evidence="4">NADH oxidase</fullName>
    </submittedName>
</protein>
<dbReference type="Proteomes" id="UP000580568">
    <property type="component" value="Unassembled WGS sequence"/>
</dbReference>
<dbReference type="PANTHER" id="PTHR43656:SF2">
    <property type="entry name" value="BINDING OXIDOREDUCTASE, PUTATIVE (AFU_ORTHOLOGUE AFUA_2G08260)-RELATED"/>
    <property type="match status" value="1"/>
</dbReference>
<dbReference type="InterPro" id="IPR001155">
    <property type="entry name" value="OxRdtase_FMN_N"/>
</dbReference>
<evidence type="ECO:0000259" key="3">
    <source>
        <dbReference type="Pfam" id="PF00724"/>
    </source>
</evidence>
<name>A0A6V8SKD8_9CLOT</name>
<proteinExistence type="predicted"/>
<sequence length="332" mass="36057">MSNGSILLRNLTVKGFTFENRYACAPFDIAMATEDGLITEELLSIYEQRKGPSLIVVEQAAVARAGQYREKLIYVDRDECIEGLSKLADIIHKNNQVGVVQINHAGSAANVELTGMEAVAPSAVINPAFKRALPKALTIEEIQEIKEDFVKAALRVKKAGFDGVEIHNCHGFLLTQFLSPITNLRTDEYGGSLENRSRLLLEITTEVRKALGDDLLLLVRLGLDDLLPGGLTLEEGCQVAEKLVEAGIDILDTSSGMLPPLVLKGPAMLRDMIKTVKSKVTVPVIGAGDLEDVEIAADMVEKGEVDFIALGRPILKQPNFVEVLLGKIKSEA</sequence>
<evidence type="ECO:0000313" key="4">
    <source>
        <dbReference type="EMBL" id="GFP77012.1"/>
    </source>
</evidence>
<dbReference type="EMBL" id="BLZR01000001">
    <property type="protein sequence ID" value="GFP77012.1"/>
    <property type="molecule type" value="Genomic_DNA"/>
</dbReference>
<dbReference type="PANTHER" id="PTHR43656">
    <property type="entry name" value="BINDING OXIDOREDUCTASE, PUTATIVE (AFU_ORTHOLOGUE AFUA_2G08260)-RELATED"/>
    <property type="match status" value="1"/>
</dbReference>
<dbReference type="AlphaFoldDB" id="A0A6V8SKD8"/>
<keyword evidence="2" id="KW-0560">Oxidoreductase</keyword>
<gene>
    <name evidence="4" type="ORF">bsdtw1_03125</name>
</gene>
<accession>A0A6V8SKD8</accession>
<dbReference type="SUPFAM" id="SSF51395">
    <property type="entry name" value="FMN-linked oxidoreductases"/>
    <property type="match status" value="1"/>
</dbReference>
<dbReference type="GO" id="GO:0016491">
    <property type="term" value="F:oxidoreductase activity"/>
    <property type="evidence" value="ECO:0007669"/>
    <property type="project" value="UniProtKB-KW"/>
</dbReference>
<dbReference type="GO" id="GO:0010181">
    <property type="term" value="F:FMN binding"/>
    <property type="evidence" value="ECO:0007669"/>
    <property type="project" value="InterPro"/>
</dbReference>
<reference evidence="4 5" key="1">
    <citation type="submission" date="2020-07" db="EMBL/GenBank/DDBJ databases">
        <title>A new beta-1,3-glucan-decomposing anaerobic bacterium isolated from anoxic soil subjected to biological soil disinfestation.</title>
        <authorList>
            <person name="Ueki A."/>
            <person name="Tonouchi A."/>
        </authorList>
    </citation>
    <scope>NUCLEOTIDE SEQUENCE [LARGE SCALE GENOMIC DNA]</scope>
    <source>
        <strain evidence="4 5">TW1</strain>
    </source>
</reference>